<dbReference type="Pfam" id="PF16868">
    <property type="entry name" value="NMT1_3"/>
    <property type="match status" value="1"/>
</dbReference>
<evidence type="ECO:0000313" key="3">
    <source>
        <dbReference type="Proteomes" id="UP000661507"/>
    </source>
</evidence>
<dbReference type="RefSeq" id="WP_229681440.1">
    <property type="nucleotide sequence ID" value="NZ_BMKW01000010.1"/>
</dbReference>
<dbReference type="Proteomes" id="UP000661507">
    <property type="component" value="Unassembled WGS sequence"/>
</dbReference>
<evidence type="ECO:0000256" key="1">
    <source>
        <dbReference type="SAM" id="SignalP"/>
    </source>
</evidence>
<dbReference type="SUPFAM" id="SSF53850">
    <property type="entry name" value="Periplasmic binding protein-like II"/>
    <property type="match status" value="1"/>
</dbReference>
<proteinExistence type="predicted"/>
<gene>
    <name evidence="2" type="ORF">GCM10011320_40210</name>
</gene>
<feature type="chain" id="PRO_5038054520" description="TRAP transporter substrate-binding protein" evidence="1">
    <location>
        <begin position="28"/>
        <end position="334"/>
    </location>
</feature>
<comment type="caution">
    <text evidence="2">The sequence shown here is derived from an EMBL/GenBank/DDBJ whole genome shotgun (WGS) entry which is preliminary data.</text>
</comment>
<keyword evidence="1" id="KW-0732">Signal</keyword>
<dbReference type="PANTHER" id="PTHR42941:SF1">
    <property type="entry name" value="SLL1037 PROTEIN"/>
    <property type="match status" value="1"/>
</dbReference>
<sequence>MHRIAPRRRLLLLSGALALPIPRLARAQDLVARTNAMTARANGGTVGVIAGGVDGTYIRIATDLAAVLDDGVRLRVIPIIGKGSLQNLSDIMFLRGIDIGIVQSDVLAFAQRQRLFPGLEQQVHYIAKLYDEEVHLLAGRDVRRVEDLANRPVNVDVRGSGTAMTSAVLFESLGIPVQMVNDVQDTALEKLRRGEIAAMVYVAGKPARLFTAIPPESNLHFVTLPMSPALLGTYLPGELAAAQYPTLVPDGAPVETIAVGAVMAAYAWQPGTDRHRKVTTFVNAFFENFEAFLRPPRHPKWREVNLAARVPGWTRLRAADDAEARLRPGPARSG</sequence>
<dbReference type="PANTHER" id="PTHR42941">
    <property type="entry name" value="SLL1037 PROTEIN"/>
    <property type="match status" value="1"/>
</dbReference>
<dbReference type="Gene3D" id="3.40.190.10">
    <property type="entry name" value="Periplasmic binding protein-like II"/>
    <property type="match status" value="2"/>
</dbReference>
<reference evidence="2" key="2">
    <citation type="submission" date="2020-09" db="EMBL/GenBank/DDBJ databases">
        <authorList>
            <person name="Sun Q."/>
            <person name="Zhou Y."/>
        </authorList>
    </citation>
    <scope>NUCLEOTIDE SEQUENCE</scope>
    <source>
        <strain evidence="2">CGMCC 1.3617</strain>
    </source>
</reference>
<organism evidence="2 3">
    <name type="scientific">Neoroseomonas lacus</name>
    <dbReference type="NCBI Taxonomy" id="287609"/>
    <lineage>
        <taxon>Bacteria</taxon>
        <taxon>Pseudomonadati</taxon>
        <taxon>Pseudomonadota</taxon>
        <taxon>Alphaproteobacteria</taxon>
        <taxon>Acetobacterales</taxon>
        <taxon>Acetobacteraceae</taxon>
        <taxon>Neoroseomonas</taxon>
    </lineage>
</organism>
<name>A0A917KUT8_9PROT</name>
<dbReference type="AlphaFoldDB" id="A0A917KUT8"/>
<reference evidence="2" key="1">
    <citation type="journal article" date="2014" name="Int. J. Syst. Evol. Microbiol.">
        <title>Complete genome sequence of Corynebacterium casei LMG S-19264T (=DSM 44701T), isolated from a smear-ripened cheese.</title>
        <authorList>
            <consortium name="US DOE Joint Genome Institute (JGI-PGF)"/>
            <person name="Walter F."/>
            <person name="Albersmeier A."/>
            <person name="Kalinowski J."/>
            <person name="Ruckert C."/>
        </authorList>
    </citation>
    <scope>NUCLEOTIDE SEQUENCE</scope>
    <source>
        <strain evidence="2">CGMCC 1.3617</strain>
    </source>
</reference>
<feature type="signal peptide" evidence="1">
    <location>
        <begin position="1"/>
        <end position="27"/>
    </location>
</feature>
<evidence type="ECO:0000313" key="2">
    <source>
        <dbReference type="EMBL" id="GGJ28939.1"/>
    </source>
</evidence>
<accession>A0A917KUT8</accession>
<dbReference type="InterPro" id="IPR011852">
    <property type="entry name" value="TRAP_TAXI"/>
</dbReference>
<keyword evidence="3" id="KW-1185">Reference proteome</keyword>
<evidence type="ECO:0008006" key="4">
    <source>
        <dbReference type="Google" id="ProtNLM"/>
    </source>
</evidence>
<dbReference type="EMBL" id="BMKW01000010">
    <property type="protein sequence ID" value="GGJ28939.1"/>
    <property type="molecule type" value="Genomic_DNA"/>
</dbReference>
<protein>
    <recommendedName>
        <fullName evidence="4">TRAP transporter substrate-binding protein</fullName>
    </recommendedName>
</protein>